<evidence type="ECO:0000313" key="3">
    <source>
        <dbReference type="Proteomes" id="UP001054837"/>
    </source>
</evidence>
<keyword evidence="3" id="KW-1185">Reference proteome</keyword>
<name>A0AAV4X166_9ARAC</name>
<organism evidence="2 3">
    <name type="scientific">Caerostris darwini</name>
    <dbReference type="NCBI Taxonomy" id="1538125"/>
    <lineage>
        <taxon>Eukaryota</taxon>
        <taxon>Metazoa</taxon>
        <taxon>Ecdysozoa</taxon>
        <taxon>Arthropoda</taxon>
        <taxon>Chelicerata</taxon>
        <taxon>Arachnida</taxon>
        <taxon>Araneae</taxon>
        <taxon>Araneomorphae</taxon>
        <taxon>Entelegynae</taxon>
        <taxon>Araneoidea</taxon>
        <taxon>Araneidae</taxon>
        <taxon>Caerostris</taxon>
    </lineage>
</organism>
<accession>A0AAV4X166</accession>
<dbReference type="SUPFAM" id="SSF56815">
    <property type="entry name" value="Sec1/munc18-like (SM) proteins"/>
    <property type="match status" value="1"/>
</dbReference>
<comment type="similarity">
    <text evidence="1">Belongs to the STXBP/unc-18/SEC1 family.</text>
</comment>
<dbReference type="EMBL" id="BPLQ01015536">
    <property type="protein sequence ID" value="GIY88915.1"/>
    <property type="molecule type" value="Genomic_DNA"/>
</dbReference>
<evidence type="ECO:0000313" key="2">
    <source>
        <dbReference type="EMBL" id="GIY88915.1"/>
    </source>
</evidence>
<sequence length="653" mass="73876">MNVKQFINSIEQLWMEVLKNVRDSIVFMDDPSAECLHWHGGLKRILDSGAISVENFSPFVKADSKIKKVVFVLMSPLAEETWKTIAIIIRANNFKNCIIISSLPSKCHSDAPDSANQIFMALENRLCNWLQSKNFSATISHIPIFPAFLTQNIFMMPAFSKLFSVFKCCSTEMNLKRTDEISMKSVPEEMQSSIKHLAYSISSLLETFQIKGDYFSLGPLSHIVCSELENISHQLKKTYSSKASMVIVDRLLDLAGPLSQSYETMMDKILLAFPHLPGHVFDVGVPMNCLASCKSASVFGRPLLAPGCIAHKNHSFEENALNAILFKKPREVLIEVNRNLAECAAREGIKLELSSRLTPEVIKQRILQFKSKPKSILNLNGLFQQVLAIVQALEYSSSNSLDSLSALEKALLEYLTTSPEDVLNYIMQMISEKEEMNYKMEEILTFLAFFYMLSGETNISNESAMQATLMEEFFQDKNMNELMALFIDEEQVETDDFVLNTVRTLFDVFKRLGTIQKRLKRYPTLFKSTNPAFPASYNPLLKQLLEDIFDPAITEIPDIEFHSVGLRDYIKTGFSLFMNVAKPQPQDNPVIFLIVLGGVTPSEIKLVQDINNQKKGNQIILGSTHVLTPKDVLKDLGLVVKELMNEEYEDEDL</sequence>
<proteinExistence type="inferred from homology"/>
<dbReference type="PANTHER" id="PTHR11679">
    <property type="entry name" value="VESICLE PROTEIN SORTING-ASSOCIATED"/>
    <property type="match status" value="1"/>
</dbReference>
<gene>
    <name evidence="2" type="primary">Scfd2</name>
    <name evidence="2" type="ORF">CDAR_108251</name>
</gene>
<comment type="caution">
    <text evidence="2">The sequence shown here is derived from an EMBL/GenBank/DDBJ whole genome shotgun (WGS) entry which is preliminary data.</text>
</comment>
<dbReference type="AlphaFoldDB" id="A0AAV4X166"/>
<dbReference type="Pfam" id="PF00995">
    <property type="entry name" value="Sec1"/>
    <property type="match status" value="1"/>
</dbReference>
<dbReference type="InterPro" id="IPR027482">
    <property type="entry name" value="Sec1-like_dom2"/>
</dbReference>
<evidence type="ECO:0000256" key="1">
    <source>
        <dbReference type="ARBA" id="ARBA00009884"/>
    </source>
</evidence>
<reference evidence="2 3" key="1">
    <citation type="submission" date="2021-06" db="EMBL/GenBank/DDBJ databases">
        <title>Caerostris darwini draft genome.</title>
        <authorList>
            <person name="Kono N."/>
            <person name="Arakawa K."/>
        </authorList>
    </citation>
    <scope>NUCLEOTIDE SEQUENCE [LARGE SCALE GENOMIC DNA]</scope>
</reference>
<protein>
    <submittedName>
        <fullName evidence="2">Sec1 family domain-containing protein 2</fullName>
    </submittedName>
</protein>
<dbReference type="GO" id="GO:0016192">
    <property type="term" value="P:vesicle-mediated transport"/>
    <property type="evidence" value="ECO:0007669"/>
    <property type="project" value="InterPro"/>
</dbReference>
<dbReference type="Proteomes" id="UP001054837">
    <property type="component" value="Unassembled WGS sequence"/>
</dbReference>
<dbReference type="InterPro" id="IPR036045">
    <property type="entry name" value="Sec1-like_sf"/>
</dbReference>
<dbReference type="InterPro" id="IPR001619">
    <property type="entry name" value="Sec1-like"/>
</dbReference>
<dbReference type="Gene3D" id="3.40.50.1910">
    <property type="match status" value="1"/>
</dbReference>